<evidence type="ECO:0000256" key="9">
    <source>
        <dbReference type="ARBA" id="ARBA00023002"/>
    </source>
</evidence>
<dbReference type="EMBL" id="JACRSP010000003">
    <property type="protein sequence ID" value="MBC8536482.1"/>
    <property type="molecule type" value="Genomic_DNA"/>
</dbReference>
<dbReference type="EC" id="1.3.1.-" evidence="12"/>
<evidence type="ECO:0000256" key="1">
    <source>
        <dbReference type="ARBA" id="ARBA00001917"/>
    </source>
</evidence>
<keyword evidence="5 12" id="KW-0288">FMN</keyword>
<dbReference type="SUPFAM" id="SSF51395">
    <property type="entry name" value="FMN-linked oxidoreductases"/>
    <property type="match status" value="1"/>
</dbReference>
<evidence type="ECO:0000313" key="17">
    <source>
        <dbReference type="Proteomes" id="UP000620366"/>
    </source>
</evidence>
<comment type="catalytic activity">
    <reaction evidence="10">
        <text>a 5,6-dihydrouridine in tRNA + NADP(+) = a uridine in tRNA + NADPH + H(+)</text>
        <dbReference type="Rhea" id="RHEA:23624"/>
        <dbReference type="Rhea" id="RHEA-COMP:13339"/>
        <dbReference type="Rhea" id="RHEA-COMP:13887"/>
        <dbReference type="ChEBI" id="CHEBI:15378"/>
        <dbReference type="ChEBI" id="CHEBI:57783"/>
        <dbReference type="ChEBI" id="CHEBI:58349"/>
        <dbReference type="ChEBI" id="CHEBI:65315"/>
        <dbReference type="ChEBI" id="CHEBI:74443"/>
    </reaction>
</comment>
<feature type="binding site" evidence="14">
    <location>
        <position position="81"/>
    </location>
    <ligand>
        <name>FMN</name>
        <dbReference type="ChEBI" id="CHEBI:58210"/>
    </ligand>
</feature>
<dbReference type="CDD" id="cd02801">
    <property type="entry name" value="DUS_like_FMN"/>
    <property type="match status" value="1"/>
</dbReference>
<keyword evidence="3" id="KW-0820">tRNA-binding</keyword>
<dbReference type="PANTHER" id="PTHR45846:SF1">
    <property type="entry name" value="TRNA-DIHYDROURIDINE(47) SYNTHASE [NAD(P)(+)]-LIKE"/>
    <property type="match status" value="1"/>
</dbReference>
<comment type="cofactor">
    <cofactor evidence="1 12 14">
        <name>FMN</name>
        <dbReference type="ChEBI" id="CHEBI:58210"/>
    </cofactor>
</comment>
<evidence type="ECO:0000256" key="6">
    <source>
        <dbReference type="ARBA" id="ARBA00022694"/>
    </source>
</evidence>
<evidence type="ECO:0000256" key="4">
    <source>
        <dbReference type="ARBA" id="ARBA00022630"/>
    </source>
</evidence>
<dbReference type="InterPro" id="IPR004652">
    <property type="entry name" value="DusB-like"/>
</dbReference>
<dbReference type="Pfam" id="PF01207">
    <property type="entry name" value="Dus"/>
    <property type="match status" value="1"/>
</dbReference>
<evidence type="ECO:0000256" key="2">
    <source>
        <dbReference type="ARBA" id="ARBA00002790"/>
    </source>
</evidence>
<proteinExistence type="inferred from homology"/>
<evidence type="ECO:0000256" key="7">
    <source>
        <dbReference type="ARBA" id="ARBA00022857"/>
    </source>
</evidence>
<comment type="caution">
    <text evidence="16">The sequence shown here is derived from an EMBL/GenBank/DDBJ whole genome shotgun (WGS) entry which is preliminary data.</text>
</comment>
<evidence type="ECO:0000256" key="12">
    <source>
        <dbReference type="PIRNR" id="PIRNR006621"/>
    </source>
</evidence>
<keyword evidence="14" id="KW-0547">Nucleotide-binding</keyword>
<keyword evidence="4 12" id="KW-0285">Flavoprotein</keyword>
<dbReference type="InterPro" id="IPR013785">
    <property type="entry name" value="Aldolase_TIM"/>
</dbReference>
<evidence type="ECO:0000256" key="10">
    <source>
        <dbReference type="ARBA" id="ARBA00048205"/>
    </source>
</evidence>
<evidence type="ECO:0000313" key="16">
    <source>
        <dbReference type="EMBL" id="MBC8536482.1"/>
    </source>
</evidence>
<gene>
    <name evidence="16" type="primary">dusB</name>
    <name evidence="16" type="ORF">H8695_07260</name>
</gene>
<sequence length="337" mass="36386">MRISFGCEEFPLKIGSVTLQSNLALAPLAGVTDLAFRELCREFGAGYAVSEMVSAKALYYRDKKTDALLRTSRADRPVALQIFGSEPAVMAWAVEPVLRHEPDVIDINMGCPMPKIVKSGDGSALMRRPRLIGEIVAAVVKASPVPVTVKLRTGWDDGSKNAVECARYAEDAGAAAITVHGRTREKLYAPGVDYAAIAAVKAAVRVPVFGNGDVADGPSARRMFDETGCDGVMIGRASLGNPFVFREIAAYLAGRACPPPTLREKLSVASRHIRALVALKGEHIGILEARKHLAWYLKGVRGAAAYKARCNQMKTAEQFDELIYDILRAAGEEGERD</sequence>
<dbReference type="GO" id="GO:0017150">
    <property type="term" value="F:tRNA dihydrouridine synthase activity"/>
    <property type="evidence" value="ECO:0007669"/>
    <property type="project" value="InterPro"/>
</dbReference>
<dbReference type="PANTHER" id="PTHR45846">
    <property type="entry name" value="TRNA-DIHYDROURIDINE(47) SYNTHASE [NAD(P)(+)]-LIKE"/>
    <property type="match status" value="1"/>
</dbReference>
<dbReference type="InterPro" id="IPR024036">
    <property type="entry name" value="tRNA-dHydroUridine_Synthase_C"/>
</dbReference>
<dbReference type="GO" id="GO:0000049">
    <property type="term" value="F:tRNA binding"/>
    <property type="evidence" value="ECO:0007669"/>
    <property type="project" value="UniProtKB-KW"/>
</dbReference>
<evidence type="ECO:0000256" key="3">
    <source>
        <dbReference type="ARBA" id="ARBA00022555"/>
    </source>
</evidence>
<comment type="similarity">
    <text evidence="12">Belongs to the dus family.</text>
</comment>
<feature type="domain" description="DUS-like FMN-binding" evidence="15">
    <location>
        <begin position="25"/>
        <end position="328"/>
    </location>
</feature>
<dbReference type="InterPro" id="IPR035587">
    <property type="entry name" value="DUS-like_FMN-bd"/>
</dbReference>
<keyword evidence="17" id="KW-1185">Reference proteome</keyword>
<keyword evidence="6 12" id="KW-0819">tRNA processing</keyword>
<name>A0A926DEQ4_9FIRM</name>
<dbReference type="Proteomes" id="UP000620366">
    <property type="component" value="Unassembled WGS sequence"/>
</dbReference>
<feature type="binding site" evidence="14">
    <location>
        <position position="150"/>
    </location>
    <ligand>
        <name>FMN</name>
        <dbReference type="ChEBI" id="CHEBI:58210"/>
    </ligand>
</feature>
<dbReference type="NCBIfam" id="TIGR00737">
    <property type="entry name" value="nifR3_yhdG"/>
    <property type="match status" value="1"/>
</dbReference>
<dbReference type="InterPro" id="IPR018517">
    <property type="entry name" value="tRNA_hU_synthase_CS"/>
</dbReference>
<keyword evidence="9 12" id="KW-0560">Oxidoreductase</keyword>
<protein>
    <recommendedName>
        <fullName evidence="12">tRNA-dihydrouridine synthase</fullName>
        <ecNumber evidence="12">1.3.1.-</ecNumber>
    </recommendedName>
</protein>
<feature type="binding site" evidence="14">
    <location>
        <position position="180"/>
    </location>
    <ligand>
        <name>FMN</name>
        <dbReference type="ChEBI" id="CHEBI:58210"/>
    </ligand>
</feature>
<dbReference type="Gene3D" id="3.20.20.70">
    <property type="entry name" value="Aldolase class I"/>
    <property type="match status" value="1"/>
</dbReference>
<keyword evidence="7" id="KW-0521">NADP</keyword>
<dbReference type="AlphaFoldDB" id="A0A926DEQ4"/>
<comment type="function">
    <text evidence="2 12">Catalyzes the synthesis of 5,6-dihydrouridine (D), a modified base found in the D-loop of most tRNAs, via the reduction of the C5-C6 double bond in target uridines.</text>
</comment>
<evidence type="ECO:0000259" key="15">
    <source>
        <dbReference type="Pfam" id="PF01207"/>
    </source>
</evidence>
<feature type="binding site" evidence="14">
    <location>
        <begin position="235"/>
        <end position="236"/>
    </location>
    <ligand>
        <name>FMN</name>
        <dbReference type="ChEBI" id="CHEBI:58210"/>
    </ligand>
</feature>
<keyword evidence="8" id="KW-0694">RNA-binding</keyword>
<reference evidence="16" key="1">
    <citation type="submission" date="2020-08" db="EMBL/GenBank/DDBJ databases">
        <title>Genome public.</title>
        <authorList>
            <person name="Liu C."/>
            <person name="Sun Q."/>
        </authorList>
    </citation>
    <scope>NUCLEOTIDE SEQUENCE</scope>
    <source>
        <strain evidence="16">BX7</strain>
    </source>
</reference>
<evidence type="ECO:0000256" key="11">
    <source>
        <dbReference type="ARBA" id="ARBA00048802"/>
    </source>
</evidence>
<comment type="catalytic activity">
    <reaction evidence="11">
        <text>a 5,6-dihydrouridine in tRNA + NAD(+) = a uridine in tRNA + NADH + H(+)</text>
        <dbReference type="Rhea" id="RHEA:54452"/>
        <dbReference type="Rhea" id="RHEA-COMP:13339"/>
        <dbReference type="Rhea" id="RHEA-COMP:13887"/>
        <dbReference type="ChEBI" id="CHEBI:15378"/>
        <dbReference type="ChEBI" id="CHEBI:57540"/>
        <dbReference type="ChEBI" id="CHEBI:57945"/>
        <dbReference type="ChEBI" id="CHEBI:65315"/>
        <dbReference type="ChEBI" id="CHEBI:74443"/>
    </reaction>
</comment>
<evidence type="ECO:0000256" key="5">
    <source>
        <dbReference type="ARBA" id="ARBA00022643"/>
    </source>
</evidence>
<dbReference type="PROSITE" id="PS01136">
    <property type="entry name" value="UPF0034"/>
    <property type="match status" value="1"/>
</dbReference>
<dbReference type="PIRSF" id="PIRSF006621">
    <property type="entry name" value="Dus"/>
    <property type="match status" value="1"/>
</dbReference>
<organism evidence="16 17">
    <name type="scientific">Feifania hominis</name>
    <dbReference type="NCBI Taxonomy" id="2763660"/>
    <lineage>
        <taxon>Bacteria</taxon>
        <taxon>Bacillati</taxon>
        <taxon>Bacillota</taxon>
        <taxon>Clostridia</taxon>
        <taxon>Eubacteriales</taxon>
        <taxon>Feifaniaceae</taxon>
        <taxon>Feifania</taxon>
    </lineage>
</organism>
<dbReference type="GO" id="GO:0050660">
    <property type="term" value="F:flavin adenine dinucleotide binding"/>
    <property type="evidence" value="ECO:0007669"/>
    <property type="project" value="InterPro"/>
</dbReference>
<dbReference type="Gene3D" id="1.10.1200.80">
    <property type="entry name" value="Putative flavin oxidoreducatase, domain 2"/>
    <property type="match status" value="1"/>
</dbReference>
<dbReference type="InterPro" id="IPR001269">
    <property type="entry name" value="DUS_fam"/>
</dbReference>
<evidence type="ECO:0000256" key="8">
    <source>
        <dbReference type="ARBA" id="ARBA00022884"/>
    </source>
</evidence>
<evidence type="ECO:0000256" key="14">
    <source>
        <dbReference type="PIRSR" id="PIRSR006621-2"/>
    </source>
</evidence>
<feature type="active site" description="Proton donor" evidence="13">
    <location>
        <position position="111"/>
    </location>
</feature>
<evidence type="ECO:0000256" key="13">
    <source>
        <dbReference type="PIRSR" id="PIRSR006621-1"/>
    </source>
</evidence>
<accession>A0A926DEQ4</accession>